<dbReference type="AlphaFoldDB" id="A0A4U5N5Z5"/>
<organism evidence="2 3">
    <name type="scientific">Steinernema carpocapsae</name>
    <name type="common">Entomopathogenic nematode</name>
    <dbReference type="NCBI Taxonomy" id="34508"/>
    <lineage>
        <taxon>Eukaryota</taxon>
        <taxon>Metazoa</taxon>
        <taxon>Ecdysozoa</taxon>
        <taxon>Nematoda</taxon>
        <taxon>Chromadorea</taxon>
        <taxon>Rhabditida</taxon>
        <taxon>Tylenchina</taxon>
        <taxon>Panagrolaimomorpha</taxon>
        <taxon>Strongyloidoidea</taxon>
        <taxon>Steinernematidae</taxon>
        <taxon>Steinernema</taxon>
    </lineage>
</organism>
<gene>
    <name evidence="2" type="ORF">L596_018884</name>
</gene>
<dbReference type="EMBL" id="AZBU02000005">
    <property type="protein sequence ID" value="TKR78007.1"/>
    <property type="molecule type" value="Genomic_DNA"/>
</dbReference>
<sequence>MRGKAHMSEYLGWDEHRPPVEATSGRDDLKRPNPNEIIGGPVSQGFENYVRNIFRPGAQVPNEKKISASSMLKMEEHLGKHALDDSMDMMDMYHSPLENMYADLGLTAPDRRSYVQYPVYNPKQSSEWFSVSHNLERRPSELVGSGSSYLERRPSYGAYSSYREKADEDWRKNNRQMLVDYQNFDSSPLSPYMYQSHPYVHRQDSRIVGSNFVQITSRPRDRFLDKIDRTLAEARAIPRFM</sequence>
<reference evidence="2 3" key="2">
    <citation type="journal article" date="2019" name="G3 (Bethesda)">
        <title>Hybrid Assembly of the Genome of the Entomopathogenic Nematode Steinernema carpocapsae Identifies the X-Chromosome.</title>
        <authorList>
            <person name="Serra L."/>
            <person name="Macchietto M."/>
            <person name="Macias-Munoz A."/>
            <person name="McGill C.J."/>
            <person name="Rodriguez I.M."/>
            <person name="Rodriguez B."/>
            <person name="Murad R."/>
            <person name="Mortazavi A."/>
        </authorList>
    </citation>
    <scope>NUCLEOTIDE SEQUENCE [LARGE SCALE GENOMIC DNA]</scope>
    <source>
        <strain evidence="2 3">ALL</strain>
    </source>
</reference>
<dbReference type="Proteomes" id="UP000298663">
    <property type="component" value="Unassembled WGS sequence"/>
</dbReference>
<protein>
    <submittedName>
        <fullName evidence="2">Uncharacterized protein</fullName>
    </submittedName>
</protein>
<evidence type="ECO:0000313" key="3">
    <source>
        <dbReference type="Proteomes" id="UP000298663"/>
    </source>
</evidence>
<reference evidence="2 3" key="1">
    <citation type="journal article" date="2015" name="Genome Biol.">
        <title>Comparative genomics of Steinernema reveals deeply conserved gene regulatory networks.</title>
        <authorList>
            <person name="Dillman A.R."/>
            <person name="Macchietto M."/>
            <person name="Porter C.F."/>
            <person name="Rogers A."/>
            <person name="Williams B."/>
            <person name="Antoshechkin I."/>
            <person name="Lee M.M."/>
            <person name="Goodwin Z."/>
            <person name="Lu X."/>
            <person name="Lewis E.E."/>
            <person name="Goodrich-Blair H."/>
            <person name="Stock S.P."/>
            <person name="Adams B.J."/>
            <person name="Sternberg P.W."/>
            <person name="Mortazavi A."/>
        </authorList>
    </citation>
    <scope>NUCLEOTIDE SEQUENCE [LARGE SCALE GENOMIC DNA]</scope>
    <source>
        <strain evidence="2 3">ALL</strain>
    </source>
</reference>
<evidence type="ECO:0000313" key="2">
    <source>
        <dbReference type="EMBL" id="TKR78007.1"/>
    </source>
</evidence>
<name>A0A4U5N5Z5_STECR</name>
<evidence type="ECO:0000256" key="1">
    <source>
        <dbReference type="SAM" id="MobiDB-lite"/>
    </source>
</evidence>
<proteinExistence type="predicted"/>
<comment type="caution">
    <text evidence="2">The sequence shown here is derived from an EMBL/GenBank/DDBJ whole genome shotgun (WGS) entry which is preliminary data.</text>
</comment>
<feature type="compositionally biased region" description="Basic and acidic residues" evidence="1">
    <location>
        <begin position="13"/>
        <end position="33"/>
    </location>
</feature>
<accession>A0A4U5N5Z5</accession>
<feature type="region of interest" description="Disordered" evidence="1">
    <location>
        <begin position="1"/>
        <end position="42"/>
    </location>
</feature>
<keyword evidence="3" id="KW-1185">Reference proteome</keyword>
<dbReference type="OrthoDB" id="5833420at2759"/>